<evidence type="ECO:0000256" key="3">
    <source>
        <dbReference type="ARBA" id="ARBA00023295"/>
    </source>
</evidence>
<dbReference type="RefSeq" id="WP_093214197.1">
    <property type="nucleotide sequence ID" value="NZ_FNFL01000003.1"/>
</dbReference>
<dbReference type="PANTHER" id="PTHR10353:SF139">
    <property type="entry name" value="6-PHOSPHO-BETA-GLUCOSIDASE GMUD"/>
    <property type="match status" value="1"/>
</dbReference>
<proteinExistence type="inferred from homology"/>
<dbReference type="PRINTS" id="PR00131">
    <property type="entry name" value="GLHYDRLASE1"/>
</dbReference>
<dbReference type="PANTHER" id="PTHR10353">
    <property type="entry name" value="GLYCOSYL HYDROLASE"/>
    <property type="match status" value="1"/>
</dbReference>
<gene>
    <name evidence="6" type="ORF">SAMN05216243_2288</name>
</gene>
<dbReference type="SUPFAM" id="SSF51445">
    <property type="entry name" value="(Trans)glycosidases"/>
    <property type="match status" value="1"/>
</dbReference>
<dbReference type="GO" id="GO:0016052">
    <property type="term" value="P:carbohydrate catabolic process"/>
    <property type="evidence" value="ECO:0007669"/>
    <property type="project" value="TreeGrafter"/>
</dbReference>
<dbReference type="PROSITE" id="PS00572">
    <property type="entry name" value="GLYCOSYL_HYDROL_F1_1"/>
    <property type="match status" value="1"/>
</dbReference>
<accession>A0A1G8ZXR5</accession>
<evidence type="ECO:0000256" key="2">
    <source>
        <dbReference type="ARBA" id="ARBA00022801"/>
    </source>
</evidence>
<dbReference type="Pfam" id="PF00232">
    <property type="entry name" value="Glyco_hydro_1"/>
    <property type="match status" value="1"/>
</dbReference>
<evidence type="ECO:0000313" key="6">
    <source>
        <dbReference type="EMBL" id="SDK19932.1"/>
    </source>
</evidence>
<keyword evidence="2" id="KW-0378">Hydrolase</keyword>
<dbReference type="EMBL" id="FNFL01000003">
    <property type="protein sequence ID" value="SDK19932.1"/>
    <property type="molecule type" value="Genomic_DNA"/>
</dbReference>
<dbReference type="STRING" id="407036.SAMN05216243_2288"/>
<evidence type="ECO:0000313" key="7">
    <source>
        <dbReference type="Proteomes" id="UP000198694"/>
    </source>
</evidence>
<keyword evidence="3" id="KW-0326">Glycosidase</keyword>
<name>A0A1G8ZXR5_9BACI</name>
<sequence>MSVQFKFPDGFWWGSATSATQIEGAADKGGKGKNIWDEWYAVEPNRFFEGVGPQTTSGFYDKYKEDVQLMKQIGHNTFRLSISWSRLIPGGRGEVNQEAAAFYNNVIDELIANDIEPFVNLYHFDMPLELQNEGGWESRAVVDAYADYAREAFKLFGDRVGKWFTFNEPIVPVEGGYLYDFHYPNVVDAKRAAQVGYHTMVAHAKAVEVFRSLDMKGAQIGIILNLTPSYPRSQNPADLKASRIADLFFNRSFLDPSVLGEYPQELIDILEEHGQLPVTEPGDGQLIKSNTVDLLGVNYYQPRRVKAKETLPNPYSPFMPEWFFDHYEMPGRKMNKYRGWEIYEKGIYDIMMNLKENYGNIESFISENGMGVQDEDRFIKDGQIQDDYRIEFIKGHLEWLHKAIEEGANAKGYHLWSFMDNWSWMNAYKNRYGFFSVDIETKERTPKKSADWIKQVSENNGF</sequence>
<dbReference type="InterPro" id="IPR001360">
    <property type="entry name" value="Glyco_hydro_1"/>
</dbReference>
<evidence type="ECO:0000256" key="1">
    <source>
        <dbReference type="ARBA" id="ARBA00010838"/>
    </source>
</evidence>
<dbReference type="Gene3D" id="3.20.20.80">
    <property type="entry name" value="Glycosidases"/>
    <property type="match status" value="1"/>
</dbReference>
<dbReference type="InterPro" id="IPR017853">
    <property type="entry name" value="GH"/>
</dbReference>
<feature type="active site" description="Nucleophile" evidence="4">
    <location>
        <position position="367"/>
    </location>
</feature>
<reference evidence="6 7" key="1">
    <citation type="submission" date="2016-10" db="EMBL/GenBank/DDBJ databases">
        <authorList>
            <person name="de Groot N.N."/>
        </authorList>
    </citation>
    <scope>NUCLEOTIDE SEQUENCE [LARGE SCALE GENOMIC DNA]</scope>
    <source>
        <strain evidence="6 7">CGMCC 1.6502</strain>
    </source>
</reference>
<evidence type="ECO:0000256" key="4">
    <source>
        <dbReference type="PROSITE-ProRule" id="PRU10055"/>
    </source>
</evidence>
<dbReference type="InterPro" id="IPR018120">
    <property type="entry name" value="Glyco_hydro_1_AS"/>
</dbReference>
<keyword evidence="7" id="KW-1185">Reference proteome</keyword>
<dbReference type="OrthoDB" id="9765195at2"/>
<comment type="similarity">
    <text evidence="1 5">Belongs to the glycosyl hydrolase 1 family.</text>
</comment>
<dbReference type="FunFam" id="3.20.20.80:FF:000004">
    <property type="entry name" value="Beta-glucosidase 6-phospho-beta-glucosidase"/>
    <property type="match status" value="1"/>
</dbReference>
<dbReference type="AlphaFoldDB" id="A0A1G8ZXR5"/>
<dbReference type="GO" id="GO:0005829">
    <property type="term" value="C:cytosol"/>
    <property type="evidence" value="ECO:0007669"/>
    <property type="project" value="TreeGrafter"/>
</dbReference>
<protein>
    <submittedName>
        <fullName evidence="6">6-phospho-beta-glucosidase</fullName>
    </submittedName>
</protein>
<organism evidence="6 7">
    <name type="scientific">Sediminibacillus albus</name>
    <dbReference type="NCBI Taxonomy" id="407036"/>
    <lineage>
        <taxon>Bacteria</taxon>
        <taxon>Bacillati</taxon>
        <taxon>Bacillota</taxon>
        <taxon>Bacilli</taxon>
        <taxon>Bacillales</taxon>
        <taxon>Bacillaceae</taxon>
        <taxon>Sediminibacillus</taxon>
    </lineage>
</organism>
<dbReference type="Proteomes" id="UP000198694">
    <property type="component" value="Unassembled WGS sequence"/>
</dbReference>
<evidence type="ECO:0000256" key="5">
    <source>
        <dbReference type="RuleBase" id="RU003690"/>
    </source>
</evidence>
<dbReference type="GO" id="GO:0008422">
    <property type="term" value="F:beta-glucosidase activity"/>
    <property type="evidence" value="ECO:0007669"/>
    <property type="project" value="TreeGrafter"/>
</dbReference>